<dbReference type="GO" id="GO:0008270">
    <property type="term" value="F:zinc ion binding"/>
    <property type="evidence" value="ECO:0007669"/>
    <property type="project" value="UniProtKB-KW"/>
</dbReference>
<dbReference type="InterPro" id="IPR013083">
    <property type="entry name" value="Znf_RING/FYVE/PHD"/>
</dbReference>
<reference evidence="9" key="1">
    <citation type="journal article" date="2020" name="Stud. Mycol.">
        <title>101 Dothideomycetes genomes: a test case for predicting lifestyles and emergence of pathogens.</title>
        <authorList>
            <person name="Haridas S."/>
            <person name="Albert R."/>
            <person name="Binder M."/>
            <person name="Bloem J."/>
            <person name="Labutti K."/>
            <person name="Salamov A."/>
            <person name="Andreopoulos B."/>
            <person name="Baker S."/>
            <person name="Barry K."/>
            <person name="Bills G."/>
            <person name="Bluhm B."/>
            <person name="Cannon C."/>
            <person name="Castanera R."/>
            <person name="Culley D."/>
            <person name="Daum C."/>
            <person name="Ezra D."/>
            <person name="Gonzalez J."/>
            <person name="Henrissat B."/>
            <person name="Kuo A."/>
            <person name="Liang C."/>
            <person name="Lipzen A."/>
            <person name="Lutzoni F."/>
            <person name="Magnuson J."/>
            <person name="Mondo S."/>
            <person name="Nolan M."/>
            <person name="Ohm R."/>
            <person name="Pangilinan J."/>
            <person name="Park H.-J."/>
            <person name="Ramirez L."/>
            <person name="Alfaro M."/>
            <person name="Sun H."/>
            <person name="Tritt A."/>
            <person name="Yoshinaga Y."/>
            <person name="Zwiers L.-H."/>
            <person name="Turgeon B."/>
            <person name="Goodwin S."/>
            <person name="Spatafora J."/>
            <person name="Crous P."/>
            <person name="Grigoriev I."/>
        </authorList>
    </citation>
    <scope>NUCLEOTIDE SEQUENCE</scope>
    <source>
        <strain evidence="9">CBS 133067</strain>
    </source>
</reference>
<keyword evidence="6" id="KW-0863">Zinc-finger</keyword>
<feature type="domain" description="RING-type" evidence="8">
    <location>
        <begin position="41"/>
        <end position="81"/>
    </location>
</feature>
<evidence type="ECO:0000259" key="8">
    <source>
        <dbReference type="PROSITE" id="PS50089"/>
    </source>
</evidence>
<sequence length="333" mass="37883">MSSSSPSSPQPSKSKQKRPATAPATPIPPLHHDEDGVQDACVICLQPITERAITVPCNHYTFDFICLASWLNERPKCPLCNVDVTEVQYDWVSPNDFKRYRVPPPSPSSSQSTEATGRFANLPTRGRSRYADIRRARRRPPPPPPAPTEDVAILQRRHVYRQHLYSLHVGSNRVSRYRNITPHLFATSPELQTRARTWMRRELRVFSYLYPASASSDVGSPSSSGRTRRANNAEFLLEYIIAILKTVDIKGSGGQAEDMLAEFLGREDARLFLHELAAWLRSPYANVGDWDRNVQYRGELPTEFGRDGRPVGRKERDGRRLGERRGRASYERR</sequence>
<dbReference type="PROSITE" id="PS50089">
    <property type="entry name" value="ZF_RING_2"/>
    <property type="match status" value="1"/>
</dbReference>
<evidence type="ECO:0000256" key="4">
    <source>
        <dbReference type="ARBA" id="ARBA00023015"/>
    </source>
</evidence>
<keyword evidence="4" id="KW-0805">Transcription regulation</keyword>
<dbReference type="AlphaFoldDB" id="A0A9P4M8D3"/>
<feature type="region of interest" description="Disordered" evidence="7">
    <location>
        <begin position="1"/>
        <end position="32"/>
    </location>
</feature>
<evidence type="ECO:0000256" key="5">
    <source>
        <dbReference type="ARBA" id="ARBA00023163"/>
    </source>
</evidence>
<accession>A0A9P4M8D3</accession>
<protein>
    <recommendedName>
        <fullName evidence="2">RING-type E3 ubiquitin transferase</fullName>
        <ecNumber evidence="2">2.3.2.27</ecNumber>
    </recommendedName>
</protein>
<feature type="region of interest" description="Disordered" evidence="7">
    <location>
        <begin position="301"/>
        <end position="333"/>
    </location>
</feature>
<evidence type="ECO:0000256" key="3">
    <source>
        <dbReference type="ARBA" id="ARBA00022679"/>
    </source>
</evidence>
<comment type="caution">
    <text evidence="9">The sequence shown here is derived from an EMBL/GenBank/DDBJ whole genome shotgun (WGS) entry which is preliminary data.</text>
</comment>
<dbReference type="Proteomes" id="UP000799772">
    <property type="component" value="Unassembled WGS sequence"/>
</dbReference>
<feature type="compositionally biased region" description="Low complexity" evidence="7">
    <location>
        <begin position="1"/>
        <end position="24"/>
    </location>
</feature>
<keyword evidence="6" id="KW-0862">Zinc</keyword>
<evidence type="ECO:0000256" key="7">
    <source>
        <dbReference type="SAM" id="MobiDB-lite"/>
    </source>
</evidence>
<comment type="catalytic activity">
    <reaction evidence="1">
        <text>S-ubiquitinyl-[E2 ubiquitin-conjugating enzyme]-L-cysteine + [acceptor protein]-L-lysine = [E2 ubiquitin-conjugating enzyme]-L-cysteine + N(6)-ubiquitinyl-[acceptor protein]-L-lysine.</text>
        <dbReference type="EC" id="2.3.2.27"/>
    </reaction>
</comment>
<dbReference type="PANTHER" id="PTHR46077">
    <property type="entry name" value="E3 UBIQUITIN-PROTEIN LIGASE TOPORS"/>
    <property type="match status" value="1"/>
</dbReference>
<evidence type="ECO:0000313" key="10">
    <source>
        <dbReference type="Proteomes" id="UP000799772"/>
    </source>
</evidence>
<organism evidence="9 10">
    <name type="scientific">Rhizodiscina lignyota</name>
    <dbReference type="NCBI Taxonomy" id="1504668"/>
    <lineage>
        <taxon>Eukaryota</taxon>
        <taxon>Fungi</taxon>
        <taxon>Dikarya</taxon>
        <taxon>Ascomycota</taxon>
        <taxon>Pezizomycotina</taxon>
        <taxon>Dothideomycetes</taxon>
        <taxon>Pleosporomycetidae</taxon>
        <taxon>Aulographales</taxon>
        <taxon>Rhizodiscinaceae</taxon>
        <taxon>Rhizodiscina</taxon>
    </lineage>
</organism>
<dbReference type="EMBL" id="ML978129">
    <property type="protein sequence ID" value="KAF2096699.1"/>
    <property type="molecule type" value="Genomic_DNA"/>
</dbReference>
<dbReference type="PANTHER" id="PTHR46077:SF1">
    <property type="entry name" value="TOP1 BINDING ARGININE_SERINE RICH PROTEIN, E3 UBIQUITIN LIGASE"/>
    <property type="match status" value="1"/>
</dbReference>
<name>A0A9P4M8D3_9PEZI</name>
<dbReference type="OrthoDB" id="21204at2759"/>
<evidence type="ECO:0000313" key="9">
    <source>
        <dbReference type="EMBL" id="KAF2096699.1"/>
    </source>
</evidence>
<dbReference type="Pfam" id="PF13639">
    <property type="entry name" value="zf-RING_2"/>
    <property type="match status" value="1"/>
</dbReference>
<dbReference type="Gene3D" id="3.30.40.10">
    <property type="entry name" value="Zinc/RING finger domain, C3HC4 (zinc finger)"/>
    <property type="match status" value="1"/>
</dbReference>
<keyword evidence="5" id="KW-0804">Transcription</keyword>
<dbReference type="SUPFAM" id="SSF57850">
    <property type="entry name" value="RING/U-box"/>
    <property type="match status" value="1"/>
</dbReference>
<dbReference type="SMART" id="SM00184">
    <property type="entry name" value="RING"/>
    <property type="match status" value="1"/>
</dbReference>
<dbReference type="GO" id="GO:0000209">
    <property type="term" value="P:protein polyubiquitination"/>
    <property type="evidence" value="ECO:0007669"/>
    <property type="project" value="TreeGrafter"/>
</dbReference>
<proteinExistence type="predicted"/>
<evidence type="ECO:0000256" key="2">
    <source>
        <dbReference type="ARBA" id="ARBA00012483"/>
    </source>
</evidence>
<dbReference type="InterPro" id="IPR001841">
    <property type="entry name" value="Znf_RING"/>
</dbReference>
<dbReference type="EC" id="2.3.2.27" evidence="2"/>
<gene>
    <name evidence="9" type="ORF">NA57DRAFT_42172</name>
</gene>
<feature type="region of interest" description="Disordered" evidence="7">
    <location>
        <begin position="100"/>
        <end position="150"/>
    </location>
</feature>
<evidence type="ECO:0000256" key="6">
    <source>
        <dbReference type="PROSITE-ProRule" id="PRU00175"/>
    </source>
</evidence>
<keyword evidence="6" id="KW-0479">Metal-binding</keyword>
<evidence type="ECO:0000256" key="1">
    <source>
        <dbReference type="ARBA" id="ARBA00000900"/>
    </source>
</evidence>
<dbReference type="GO" id="GO:0061630">
    <property type="term" value="F:ubiquitin protein ligase activity"/>
    <property type="evidence" value="ECO:0007669"/>
    <property type="project" value="UniProtKB-EC"/>
</dbReference>
<dbReference type="GO" id="GO:0006513">
    <property type="term" value="P:protein monoubiquitination"/>
    <property type="evidence" value="ECO:0007669"/>
    <property type="project" value="TreeGrafter"/>
</dbReference>
<keyword evidence="10" id="KW-1185">Reference proteome</keyword>
<feature type="compositionally biased region" description="Basic and acidic residues" evidence="7">
    <location>
        <begin position="304"/>
        <end position="333"/>
    </location>
</feature>
<keyword evidence="3" id="KW-0808">Transferase</keyword>